<evidence type="ECO:0000313" key="3">
    <source>
        <dbReference type="Proteomes" id="UP000326178"/>
    </source>
</evidence>
<protein>
    <submittedName>
        <fullName evidence="2">Uncharacterized protein</fullName>
    </submittedName>
</protein>
<gene>
    <name evidence="2" type="ORF">CP967_33675</name>
</gene>
<feature type="region of interest" description="Disordered" evidence="1">
    <location>
        <begin position="124"/>
        <end position="146"/>
    </location>
</feature>
<name>A0A5J6FK75_9ACTN</name>
<reference evidence="2 3" key="1">
    <citation type="submission" date="2017-09" db="EMBL/GenBank/DDBJ databases">
        <authorList>
            <person name="Lee N."/>
            <person name="Cho B.-K."/>
        </authorList>
    </citation>
    <scope>NUCLEOTIDE SEQUENCE [LARGE SCALE GENOMIC DNA]</scope>
    <source>
        <strain evidence="2 3">ATCC 12769</strain>
    </source>
</reference>
<keyword evidence="3" id="KW-1185">Reference proteome</keyword>
<evidence type="ECO:0000313" key="2">
    <source>
        <dbReference type="EMBL" id="QEU76267.1"/>
    </source>
</evidence>
<sequence>MRLYTATTQQGFCRLTGSKDSALVAGRDAAAIAAGGSLAYLTHLRVHDAPDPADRLWEFHVHAYGPDGPALAERLASCVRAWDRHVRDRGYPPMTVCPARTSDGRLPPGDVLDLPSARLVLRRPGRGLRTSGTGAPAGTAAPAART</sequence>
<dbReference type="KEGG" id="snk:CP967_33675"/>
<accession>A0A5J6FK75</accession>
<dbReference type="AlphaFoldDB" id="A0A5J6FK75"/>
<dbReference type="Proteomes" id="UP000326178">
    <property type="component" value="Chromosome"/>
</dbReference>
<organism evidence="2 3">
    <name type="scientific">Streptomyces nitrosporeus</name>
    <dbReference type="NCBI Taxonomy" id="28894"/>
    <lineage>
        <taxon>Bacteria</taxon>
        <taxon>Bacillati</taxon>
        <taxon>Actinomycetota</taxon>
        <taxon>Actinomycetes</taxon>
        <taxon>Kitasatosporales</taxon>
        <taxon>Streptomycetaceae</taxon>
        <taxon>Streptomyces</taxon>
    </lineage>
</organism>
<dbReference type="RefSeq" id="WP_150491584.1">
    <property type="nucleotide sequence ID" value="NZ_BMUV01000026.1"/>
</dbReference>
<proteinExistence type="predicted"/>
<evidence type="ECO:0000256" key="1">
    <source>
        <dbReference type="SAM" id="MobiDB-lite"/>
    </source>
</evidence>
<dbReference type="EMBL" id="CP023702">
    <property type="protein sequence ID" value="QEU76267.1"/>
    <property type="molecule type" value="Genomic_DNA"/>
</dbReference>
<feature type="compositionally biased region" description="Low complexity" evidence="1">
    <location>
        <begin position="127"/>
        <end position="146"/>
    </location>
</feature>
<dbReference type="OrthoDB" id="4035289at2"/>